<accession>A0A8I2H8E0</accession>
<keyword evidence="5" id="KW-1185">Reference proteome</keyword>
<dbReference type="Proteomes" id="UP000646877">
    <property type="component" value="Unassembled WGS sequence"/>
</dbReference>
<protein>
    <submittedName>
        <fullName evidence="2">Uncharacterized protein</fullName>
    </submittedName>
</protein>
<dbReference type="EMBL" id="CP137579">
    <property type="protein sequence ID" value="WOX31287.1"/>
    <property type="molecule type" value="Genomic_DNA"/>
</dbReference>
<dbReference type="Proteomes" id="UP001304419">
    <property type="component" value="Chromosome 2"/>
</dbReference>
<sequence>MEISQRNISVFIALALLFSGIFYISQSIETKRVLKQQKEAVALRVAIDMNRLPVADPFLHYAGNETELREYINSLNTVLDAQDARLTVLDINTSGAGQGEKSEVLTLSAPHRNFYIAVSLDDTKPKSAYIFPLIMAFIGVAVFNWVRRKGIEAKVSSNQTLEKLPEFKLVIDLYSKTVTTNRNKLVSVQLANKPLCFYLALVEFCEVNPDTILNQNKEMPKELLDLADKYFYRLVELGHTIRKRPNFTNSLEKTLSEIRAALDEVLDAFPEKKVLFYPPKAHGEGSRSKLHSYGLSGVKKSDVDIIGK</sequence>
<evidence type="ECO:0000313" key="3">
    <source>
        <dbReference type="EMBL" id="WOX31287.1"/>
    </source>
</evidence>
<keyword evidence="1" id="KW-0812">Transmembrane</keyword>
<dbReference type="EMBL" id="WEIA01000012">
    <property type="protein sequence ID" value="NLR23054.1"/>
    <property type="molecule type" value="Genomic_DNA"/>
</dbReference>
<evidence type="ECO:0000256" key="1">
    <source>
        <dbReference type="SAM" id="Phobius"/>
    </source>
</evidence>
<evidence type="ECO:0000313" key="5">
    <source>
        <dbReference type="Proteomes" id="UP001304419"/>
    </source>
</evidence>
<dbReference type="AlphaFoldDB" id="A0A8I2H8E0"/>
<dbReference type="RefSeq" id="WP_130127385.1">
    <property type="nucleotide sequence ID" value="NZ_CBCSDF010000001.1"/>
</dbReference>
<name>A0A8I2H8E0_9GAMM</name>
<reference evidence="3 5" key="2">
    <citation type="submission" date="2023-10" db="EMBL/GenBank/DDBJ databases">
        <title>To unveil natural product biosynthetic capacity in Pseudoalteromonas.</title>
        <authorList>
            <person name="Wang J."/>
        </authorList>
    </citation>
    <scope>NUCLEOTIDE SEQUENCE [LARGE SCALE GENOMIC DNA]</scope>
    <source>
        <strain evidence="3 5">DSM 15914</strain>
    </source>
</reference>
<proteinExistence type="predicted"/>
<evidence type="ECO:0000313" key="2">
    <source>
        <dbReference type="EMBL" id="NLR23054.1"/>
    </source>
</evidence>
<reference evidence="2" key="1">
    <citation type="submission" date="2019-10" db="EMBL/GenBank/DDBJ databases">
        <authorList>
            <person name="Paulsen S."/>
        </authorList>
    </citation>
    <scope>NUCLEOTIDE SEQUENCE</scope>
    <source>
        <strain evidence="2">LMG 19692</strain>
    </source>
</reference>
<keyword evidence="1" id="KW-1133">Transmembrane helix</keyword>
<keyword evidence="1" id="KW-0472">Membrane</keyword>
<feature type="transmembrane region" description="Helical" evidence="1">
    <location>
        <begin position="128"/>
        <end position="146"/>
    </location>
</feature>
<feature type="transmembrane region" description="Helical" evidence="1">
    <location>
        <begin position="7"/>
        <end position="25"/>
    </location>
</feature>
<organism evidence="2 4">
    <name type="scientific">Pseudoalteromonas maricaloris</name>
    <dbReference type="NCBI Taxonomy" id="184924"/>
    <lineage>
        <taxon>Bacteria</taxon>
        <taxon>Pseudomonadati</taxon>
        <taxon>Pseudomonadota</taxon>
        <taxon>Gammaproteobacteria</taxon>
        <taxon>Alteromonadales</taxon>
        <taxon>Pseudoalteromonadaceae</taxon>
        <taxon>Pseudoalteromonas</taxon>
    </lineage>
</organism>
<gene>
    <name evidence="2" type="ORF">F9Y85_17405</name>
    <name evidence="3" type="ORF">R5H13_20330</name>
</gene>
<evidence type="ECO:0000313" key="4">
    <source>
        <dbReference type="Proteomes" id="UP000646877"/>
    </source>
</evidence>